<gene>
    <name evidence="2" type="primary">Acey_s0701.g1650</name>
    <name evidence="2" type="ORF">Y032_0701g1650</name>
</gene>
<proteinExistence type="predicted"/>
<dbReference type="EMBL" id="JARK01000301">
    <property type="protein sequence ID" value="EYC38697.1"/>
    <property type="molecule type" value="Genomic_DNA"/>
</dbReference>
<dbReference type="AlphaFoldDB" id="A0A016WHD3"/>
<protein>
    <recommendedName>
        <fullName evidence="1">Helix-turn-helix domain-containing protein</fullName>
    </recommendedName>
</protein>
<dbReference type="InterPro" id="IPR058912">
    <property type="entry name" value="HTH_animal"/>
</dbReference>
<evidence type="ECO:0000313" key="2">
    <source>
        <dbReference type="EMBL" id="EYC38697.1"/>
    </source>
</evidence>
<organism evidence="2 3">
    <name type="scientific">Ancylostoma ceylanicum</name>
    <dbReference type="NCBI Taxonomy" id="53326"/>
    <lineage>
        <taxon>Eukaryota</taxon>
        <taxon>Metazoa</taxon>
        <taxon>Ecdysozoa</taxon>
        <taxon>Nematoda</taxon>
        <taxon>Chromadorea</taxon>
        <taxon>Rhabditida</taxon>
        <taxon>Rhabditina</taxon>
        <taxon>Rhabditomorpha</taxon>
        <taxon>Strongyloidea</taxon>
        <taxon>Ancylostomatidae</taxon>
        <taxon>Ancylostomatinae</taxon>
        <taxon>Ancylostoma</taxon>
    </lineage>
</organism>
<dbReference type="Pfam" id="PF26215">
    <property type="entry name" value="HTH_animal"/>
    <property type="match status" value="1"/>
</dbReference>
<accession>A0A016WHD3</accession>
<comment type="caution">
    <text evidence="2">The sequence shown here is derived from an EMBL/GenBank/DDBJ whole genome shotgun (WGS) entry which is preliminary data.</text>
</comment>
<sequence>MSKGECKTIWYRKPSSKNIIIHSFSAHPRKTEKSILGTMFTTAKNFTSDVQERANSTKLAQHIARTNGYPEKECTRKLGRFFQRRNLTTEDNSRIAFYLPFISDEMSKEVRDSADQEDHVGVVKIPQANLKTHLVRNRLCDVTPNCVICLFGKDGICIVSGVVYVITCQTCGHPHMCETGRPLRIRIEEQLDSMARSSLIGLFPYLEQFAKVIKFLSAATHSRSFSNAASFLGAIHVCLVTAVL</sequence>
<reference evidence="3" key="1">
    <citation type="journal article" date="2015" name="Nat. Genet.">
        <title>The genome and transcriptome of the zoonotic hookworm Ancylostoma ceylanicum identify infection-specific gene families.</title>
        <authorList>
            <person name="Schwarz E.M."/>
            <person name="Hu Y."/>
            <person name="Antoshechkin I."/>
            <person name="Miller M.M."/>
            <person name="Sternberg P.W."/>
            <person name="Aroian R.V."/>
        </authorList>
    </citation>
    <scope>NUCLEOTIDE SEQUENCE</scope>
    <source>
        <strain evidence="3">HY135</strain>
    </source>
</reference>
<name>A0A016WHD3_9BILA</name>
<keyword evidence="3" id="KW-1185">Reference proteome</keyword>
<dbReference type="OrthoDB" id="5839195at2759"/>
<dbReference type="Proteomes" id="UP000024635">
    <property type="component" value="Unassembled WGS sequence"/>
</dbReference>
<feature type="domain" description="Helix-turn-helix" evidence="1">
    <location>
        <begin position="19"/>
        <end position="73"/>
    </location>
</feature>
<evidence type="ECO:0000259" key="1">
    <source>
        <dbReference type="Pfam" id="PF26215"/>
    </source>
</evidence>
<evidence type="ECO:0000313" key="3">
    <source>
        <dbReference type="Proteomes" id="UP000024635"/>
    </source>
</evidence>